<keyword evidence="1" id="KW-0614">Plasmid</keyword>
<dbReference type="Proteomes" id="UP000008199">
    <property type="component" value="Plasmid pSE11-2"/>
</dbReference>
<gene>
    <name evidence="1" type="ordered locus">ECSE_P2-0111</name>
</gene>
<evidence type="ECO:0000313" key="1">
    <source>
        <dbReference type="EMBL" id="BAG80438.1"/>
    </source>
</evidence>
<protein>
    <submittedName>
        <fullName evidence="1">Uncharacterized protein</fullName>
    </submittedName>
</protein>
<dbReference type="AlphaFoldDB" id="A0A979GJJ0"/>
<dbReference type="EMBL" id="AP009242">
    <property type="protein sequence ID" value="BAG80438.1"/>
    <property type="molecule type" value="Genomic_DNA"/>
</dbReference>
<dbReference type="KEGG" id="ecy:ECSE_P2-0111"/>
<name>A0A979GJJ0_ECOSE</name>
<organism evidence="1 2">
    <name type="scientific">Escherichia coli (strain SE11)</name>
    <dbReference type="NCBI Taxonomy" id="409438"/>
    <lineage>
        <taxon>Bacteria</taxon>
        <taxon>Pseudomonadati</taxon>
        <taxon>Pseudomonadota</taxon>
        <taxon>Gammaproteobacteria</taxon>
        <taxon>Enterobacterales</taxon>
        <taxon>Enterobacteriaceae</taxon>
        <taxon>Escherichia</taxon>
    </lineage>
</organism>
<proteinExistence type="predicted"/>
<geneLocation type="plasmid" evidence="1 2">
    <name>pSE11-2</name>
</geneLocation>
<evidence type="ECO:0000313" key="2">
    <source>
        <dbReference type="Proteomes" id="UP000008199"/>
    </source>
</evidence>
<accession>A0A979GJJ0</accession>
<reference evidence="1 2" key="1">
    <citation type="journal article" date="2008" name="DNA Res.">
        <title>Complete genome sequence and comparative analysis of the wild-type commensal Escherichia coli strain SE11 isolated from a healthy adult.</title>
        <authorList>
            <person name="Oshima K."/>
            <person name="Toh H."/>
            <person name="Ogura Y."/>
            <person name="Sasamoto H."/>
            <person name="Morita H."/>
            <person name="Park S.-H."/>
            <person name="Ooka T."/>
            <person name="Iyoda S."/>
            <person name="Taylor T.D."/>
            <person name="Hayashi T."/>
            <person name="Itoh K."/>
            <person name="Hattori M."/>
        </authorList>
    </citation>
    <scope>NUCLEOTIDE SEQUENCE [LARGE SCALE GENOMIC DNA]</scope>
    <source>
        <strain evidence="1 2">SE11</strain>
    </source>
</reference>
<sequence length="58" mass="6027">MKKYVTTKSVQPVAFRLTTLSLVMSAVLGSASVIAGEKLDMSFIQGGGAGLIRKSGQP</sequence>